<dbReference type="AlphaFoldDB" id="A0A347ZV92"/>
<keyword evidence="3" id="KW-0378">Hydrolase</keyword>
<dbReference type="InterPro" id="IPR014061">
    <property type="entry name" value="BrxL-like"/>
</dbReference>
<keyword evidence="4" id="KW-1185">Reference proteome</keyword>
<dbReference type="PANTHER" id="PTHR21222">
    <property type="entry name" value="MIT DOMAIN-CONTAINING PROTEIN 1"/>
    <property type="match status" value="1"/>
</dbReference>
<organism evidence="3 4">
    <name type="scientific">Pelolinea submarina</name>
    <dbReference type="NCBI Taxonomy" id="913107"/>
    <lineage>
        <taxon>Bacteria</taxon>
        <taxon>Bacillati</taxon>
        <taxon>Chloroflexota</taxon>
        <taxon>Anaerolineae</taxon>
        <taxon>Anaerolineales</taxon>
        <taxon>Anaerolineaceae</taxon>
        <taxon>Pelolinea</taxon>
    </lineage>
</organism>
<protein>
    <submittedName>
        <fullName evidence="3">ATP-dependent Lon protease</fullName>
    </submittedName>
</protein>
<dbReference type="Pfam" id="PF16565">
    <property type="entry name" value="MIT_C"/>
    <property type="match status" value="1"/>
</dbReference>
<evidence type="ECO:0000313" key="3">
    <source>
        <dbReference type="EMBL" id="REG10191.1"/>
    </source>
</evidence>
<dbReference type="PANTHER" id="PTHR21222:SF1">
    <property type="entry name" value="MIT DOMAIN-CONTAINING PROTEIN 1"/>
    <property type="match status" value="1"/>
</dbReference>
<comment type="caution">
    <text evidence="3">The sequence shown here is derived from an EMBL/GenBank/DDBJ whole genome shotgun (WGS) entry which is preliminary data.</text>
</comment>
<name>A0A347ZV92_9CHLR</name>
<dbReference type="GO" id="GO:0008233">
    <property type="term" value="F:peptidase activity"/>
    <property type="evidence" value="ECO:0007669"/>
    <property type="project" value="UniProtKB-KW"/>
</dbReference>
<evidence type="ECO:0000313" key="4">
    <source>
        <dbReference type="Proteomes" id="UP000256388"/>
    </source>
</evidence>
<dbReference type="OrthoDB" id="5297084at2"/>
<gene>
    <name evidence="3" type="ORF">DFR64_0042</name>
</gene>
<accession>A0A347ZV92</accession>
<evidence type="ECO:0000259" key="1">
    <source>
        <dbReference type="Pfam" id="PF16565"/>
    </source>
</evidence>
<dbReference type="InterPro" id="IPR032341">
    <property type="entry name" value="MITD1_C"/>
</dbReference>
<sequence>METFEQKALDVFSEIVINKSFVHKAGFGSRAIPTYVREWIISHYLDNSTELTEAARQKIAGFVQKYVPDKSQKETIKNQLFEQMEVQFLDNFSVYVNLEKGDRYLNIPFLDENTAFTVPQIVQDNEMLLSSGLWGVGKLYYVPKNDDNPRGQIWMREFRPFQLANMDLEYFRECRKSFSTQEWIDFLISSMGFNYKLYSERQKILLVCRLIPMVEPRYNLVELAPKGTGKSFVFENMSRYVAVRSGAISPAVLFFNDSRKTPGLITRYDSVVIDEAQKVKADTSGELTALLKSYLEAGRFARGSASSINAEAGLVMLANIDLDQNKRPLNEQVGLFRVFPNFLRETAFIDRFSGLLPGWDLPRIGKDTPSKTIGLKGDIFGEILHSLRSDISYRDYVKTNMELQNCDDMRDSKAVEAGATGLLKILFPDQDPSEEEFYLYCANPALELRQRVRDELCKLDREYIPVTFSSKIPDDFQQGHRLVSYADPDMMPSPPGAQSVSESISPQDEEEAEVLQYFGAIEAPTAEVEEETKVKENINELTAKTINIREGEKGYSYENLFGPYLKGAKKIYVVDPFIRLEYQIRNFLSFVEIINIESGNVDLILVTSAEDIYQEQDMTMKFKEIYHNLQKHNINFVYRFDPNIHDRSIKLDNGWTIYPGRGLDIFQKPESKYELSTVDQAKRKCRETQIIFQKS</sequence>
<dbReference type="InterPro" id="IPR052817">
    <property type="entry name" value="MIT_domain_contain_protein1"/>
</dbReference>
<dbReference type="NCBIfam" id="TIGR02688">
    <property type="entry name" value="BREX system Lon protease-like protein BrxL"/>
    <property type="match status" value="1"/>
</dbReference>
<dbReference type="Pfam" id="PF20442">
    <property type="entry name" value="BrxL_N"/>
    <property type="match status" value="1"/>
</dbReference>
<feature type="domain" description="MITD1 C-terminal phospholipase D-like" evidence="1">
    <location>
        <begin position="554"/>
        <end position="691"/>
    </location>
</feature>
<dbReference type="EMBL" id="QUMS01000001">
    <property type="protein sequence ID" value="REG10191.1"/>
    <property type="molecule type" value="Genomic_DNA"/>
</dbReference>
<keyword evidence="3" id="KW-0645">Protease</keyword>
<proteinExistence type="predicted"/>
<feature type="domain" description="BREX system Lon protease-like BrxL N-terminal" evidence="2">
    <location>
        <begin position="11"/>
        <end position="141"/>
    </location>
</feature>
<dbReference type="Gene3D" id="3.30.870.30">
    <property type="entry name" value="MITD, C-terminal phospholipase D-like domain"/>
    <property type="match status" value="1"/>
</dbReference>
<dbReference type="RefSeq" id="WP_116223385.1">
    <property type="nucleotide sequence ID" value="NZ_AP018437.1"/>
</dbReference>
<dbReference type="InterPro" id="IPR046838">
    <property type="entry name" value="BrxL_N"/>
</dbReference>
<evidence type="ECO:0000259" key="2">
    <source>
        <dbReference type="Pfam" id="PF20442"/>
    </source>
</evidence>
<dbReference type="InterPro" id="IPR038113">
    <property type="entry name" value="MITD1_C_sf"/>
</dbReference>
<dbReference type="Proteomes" id="UP000256388">
    <property type="component" value="Unassembled WGS sequence"/>
</dbReference>
<reference evidence="3 4" key="1">
    <citation type="submission" date="2018-08" db="EMBL/GenBank/DDBJ databases">
        <title>Genomic Encyclopedia of Type Strains, Phase IV (KMG-IV): sequencing the most valuable type-strain genomes for metagenomic binning, comparative biology and taxonomic classification.</title>
        <authorList>
            <person name="Goeker M."/>
        </authorList>
    </citation>
    <scope>NUCLEOTIDE SEQUENCE [LARGE SCALE GENOMIC DNA]</scope>
    <source>
        <strain evidence="3 4">DSM 23923</strain>
    </source>
</reference>
<dbReference type="GO" id="GO:0006508">
    <property type="term" value="P:proteolysis"/>
    <property type="evidence" value="ECO:0007669"/>
    <property type="project" value="UniProtKB-KW"/>
</dbReference>
<dbReference type="Pfam" id="PF13337">
    <property type="entry name" value="BrxL_ATPase"/>
    <property type="match status" value="1"/>
</dbReference>